<dbReference type="AlphaFoldDB" id="A0A9D1L4K7"/>
<dbReference type="InterPro" id="IPR045584">
    <property type="entry name" value="Pilin-like"/>
</dbReference>
<keyword evidence="2" id="KW-1133">Transmembrane helix</keyword>
<dbReference type="NCBIfam" id="TIGR02532">
    <property type="entry name" value="IV_pilin_GFxxxE"/>
    <property type="match status" value="1"/>
</dbReference>
<organism evidence="3 4">
    <name type="scientific">Candidatus Fimihabitans intestinipullorum</name>
    <dbReference type="NCBI Taxonomy" id="2840820"/>
    <lineage>
        <taxon>Bacteria</taxon>
        <taxon>Bacillati</taxon>
        <taxon>Mycoplasmatota</taxon>
        <taxon>Mycoplasmatota incertae sedis</taxon>
        <taxon>Candidatus Fimihabitans</taxon>
    </lineage>
</organism>
<evidence type="ECO:0000256" key="1">
    <source>
        <dbReference type="SAM" id="MobiDB-lite"/>
    </source>
</evidence>
<comment type="caution">
    <text evidence="3">The sequence shown here is derived from an EMBL/GenBank/DDBJ whole genome shotgun (WGS) entry which is preliminary data.</text>
</comment>
<proteinExistence type="predicted"/>
<feature type="region of interest" description="Disordered" evidence="1">
    <location>
        <begin position="121"/>
        <end position="145"/>
    </location>
</feature>
<evidence type="ECO:0000313" key="3">
    <source>
        <dbReference type="EMBL" id="HIU23167.1"/>
    </source>
</evidence>
<dbReference type="SUPFAM" id="SSF54523">
    <property type="entry name" value="Pili subunits"/>
    <property type="match status" value="1"/>
</dbReference>
<gene>
    <name evidence="3" type="ORF">IAD49_06245</name>
</gene>
<keyword evidence="2" id="KW-0812">Transmembrane</keyword>
<reference evidence="3" key="2">
    <citation type="journal article" date="2021" name="PeerJ">
        <title>Extensive microbial diversity within the chicken gut microbiome revealed by metagenomics and culture.</title>
        <authorList>
            <person name="Gilroy R."/>
            <person name="Ravi A."/>
            <person name="Getino M."/>
            <person name="Pursley I."/>
            <person name="Horton D.L."/>
            <person name="Alikhan N.F."/>
            <person name="Baker D."/>
            <person name="Gharbi K."/>
            <person name="Hall N."/>
            <person name="Watson M."/>
            <person name="Adriaenssens E.M."/>
            <person name="Foster-Nyarko E."/>
            <person name="Jarju S."/>
            <person name="Secka A."/>
            <person name="Antonio M."/>
            <person name="Oren A."/>
            <person name="Chaudhuri R.R."/>
            <person name="La Ragione R."/>
            <person name="Hildebrand F."/>
            <person name="Pallen M.J."/>
        </authorList>
    </citation>
    <scope>NUCLEOTIDE SEQUENCE</scope>
    <source>
        <strain evidence="3">CHK197-8231</strain>
    </source>
</reference>
<dbReference type="Proteomes" id="UP000824087">
    <property type="component" value="Unassembled WGS sequence"/>
</dbReference>
<protein>
    <submittedName>
        <fullName evidence="3">Prepilin-type N-terminal cleavage/methylation domain-containing protein</fullName>
    </submittedName>
</protein>
<dbReference type="EMBL" id="DVML01000035">
    <property type="protein sequence ID" value="HIU23167.1"/>
    <property type="molecule type" value="Genomic_DNA"/>
</dbReference>
<keyword evidence="2" id="KW-0472">Membrane</keyword>
<feature type="transmembrane region" description="Helical" evidence="2">
    <location>
        <begin position="12"/>
        <end position="30"/>
    </location>
</feature>
<evidence type="ECO:0000256" key="2">
    <source>
        <dbReference type="SAM" id="Phobius"/>
    </source>
</evidence>
<dbReference type="Pfam" id="PF07963">
    <property type="entry name" value="N_methyl"/>
    <property type="match status" value="1"/>
</dbReference>
<accession>A0A9D1L4K7</accession>
<dbReference type="InterPro" id="IPR012902">
    <property type="entry name" value="N_methyl_site"/>
</dbReference>
<evidence type="ECO:0000313" key="4">
    <source>
        <dbReference type="Proteomes" id="UP000824087"/>
    </source>
</evidence>
<reference evidence="3" key="1">
    <citation type="submission" date="2020-10" db="EMBL/GenBank/DDBJ databases">
        <authorList>
            <person name="Gilroy R."/>
        </authorList>
    </citation>
    <scope>NUCLEOTIDE SEQUENCE</scope>
    <source>
        <strain evidence="3">CHK197-8231</strain>
    </source>
</reference>
<dbReference type="Gene3D" id="3.30.700.10">
    <property type="entry name" value="Glycoprotein, Type 4 Pilin"/>
    <property type="match status" value="1"/>
</dbReference>
<name>A0A9D1L4K7_9BACT</name>
<sequence>MREKNGFTLLELMAVIVVLALLTLIIYPPIESALIKSRNQSYETQISEIEEGAKNWAADHVTELPDEDNSIKVTIKTLEDGGYIAEDLIDPRYNKPLDKNKAVIITNVGNQYQYKFEDRFNEGDVPDAGEPTPTPTSTPPTETYPKSLRFSLTSNGILSVTNGGFSLASSTPSGSTAAMVSGKLESGKFEVGHRYQVRIEMHTGEFLTNMSGALALQIKNGQTYNCFEALSGSWTQSGNVYTFDFTVPNTAPLSSNIGGFALGTGGSYFQWNSSTAGSIMVATVSVSQLS</sequence>